<accession>J4U8D7</accession>
<comment type="caution">
    <text evidence="1">The sequence shown here is derived from an EMBL/GenBank/DDBJ whole genome shotgun (WGS) entry which is preliminary data.</text>
</comment>
<dbReference type="HOGENOM" id="CLU_1349746_0_0_1"/>
<dbReference type="EMBL" id="ALBS01000280">
    <property type="protein sequence ID" value="EJT46730.1"/>
    <property type="molecule type" value="Genomic_DNA"/>
</dbReference>
<reference evidence="1 2" key="1">
    <citation type="journal article" date="2012" name="Eukaryot. Cell">
        <title>Draft genome sequence of CBS 2479, the standard type strain of Trichosporon asahii.</title>
        <authorList>
            <person name="Yang R.Y."/>
            <person name="Li H.T."/>
            <person name="Zhu H."/>
            <person name="Zhou G.P."/>
            <person name="Wang M."/>
            <person name="Wang L."/>
        </authorList>
    </citation>
    <scope>NUCLEOTIDE SEQUENCE [LARGE SCALE GENOMIC DNA]</scope>
    <source>
        <strain evidence="2">ATCC 90039 / CBS 2479 / JCM 2466 / KCTC 7840 / NCYC 2677 / UAMH 7654</strain>
    </source>
</reference>
<evidence type="ECO:0000313" key="1">
    <source>
        <dbReference type="EMBL" id="EJT46730.1"/>
    </source>
</evidence>
<protein>
    <submittedName>
        <fullName evidence="1">Uncharacterized protein</fullName>
    </submittedName>
</protein>
<dbReference type="KEGG" id="tasa:A1Q1_04695"/>
<dbReference type="AlphaFoldDB" id="J4U8D7"/>
<gene>
    <name evidence="1" type="ORF">A1Q1_04695</name>
</gene>
<dbReference type="VEuPathDB" id="FungiDB:A1Q1_04695"/>
<name>J4U8D7_TRIAS</name>
<dbReference type="Proteomes" id="UP000002748">
    <property type="component" value="Unassembled WGS sequence"/>
</dbReference>
<proteinExistence type="predicted"/>
<organism evidence="1 2">
    <name type="scientific">Trichosporon asahii var. asahii (strain ATCC 90039 / CBS 2479 / JCM 2466 / KCTC 7840 / NBRC 103889/ NCYC 2677 / UAMH 7654)</name>
    <name type="common">Yeast</name>
    <dbReference type="NCBI Taxonomy" id="1186058"/>
    <lineage>
        <taxon>Eukaryota</taxon>
        <taxon>Fungi</taxon>
        <taxon>Dikarya</taxon>
        <taxon>Basidiomycota</taxon>
        <taxon>Agaricomycotina</taxon>
        <taxon>Tremellomycetes</taxon>
        <taxon>Trichosporonales</taxon>
        <taxon>Trichosporonaceae</taxon>
        <taxon>Trichosporon</taxon>
    </lineage>
</organism>
<dbReference type="GeneID" id="25988207"/>
<dbReference type="RefSeq" id="XP_014178408.1">
    <property type="nucleotide sequence ID" value="XM_014322933.1"/>
</dbReference>
<evidence type="ECO:0000313" key="2">
    <source>
        <dbReference type="Proteomes" id="UP000002748"/>
    </source>
</evidence>
<sequence length="203" mass="22780">MTLAQPPPFRLTIRSKWTVDMVEKLLAIADASAEHATVSVLGRPVEFRETREVFYALPEAEVDGMAQPWSFTMIDMRTGIGRLFVIADDPSDHRYSLRPPRRTRAQGHSNAFEVTLLPSELGALPPPMAICAVLIWLTRGHAGTRLAAIDRLRINEALVVPELNALLRGEEWAGKSVYIEGVPKRALNTDTNRRCSKRLRTQR</sequence>